<keyword evidence="3" id="KW-0732">Signal</keyword>
<name>A0A914PIB1_9BILA</name>
<organism evidence="4 5">
    <name type="scientific">Panagrolaimus davidi</name>
    <dbReference type="NCBI Taxonomy" id="227884"/>
    <lineage>
        <taxon>Eukaryota</taxon>
        <taxon>Metazoa</taxon>
        <taxon>Ecdysozoa</taxon>
        <taxon>Nematoda</taxon>
        <taxon>Chromadorea</taxon>
        <taxon>Rhabditida</taxon>
        <taxon>Tylenchina</taxon>
        <taxon>Panagrolaimomorpha</taxon>
        <taxon>Panagrolaimoidea</taxon>
        <taxon>Panagrolaimidae</taxon>
        <taxon>Panagrolaimus</taxon>
    </lineage>
</organism>
<evidence type="ECO:0000256" key="2">
    <source>
        <dbReference type="SAM" id="MobiDB-lite"/>
    </source>
</evidence>
<protein>
    <submittedName>
        <fullName evidence="5">Uncharacterized protein</fullName>
    </submittedName>
</protein>
<evidence type="ECO:0000313" key="5">
    <source>
        <dbReference type="WBParaSite" id="PDA_v2.g18100.t1"/>
    </source>
</evidence>
<evidence type="ECO:0000256" key="3">
    <source>
        <dbReference type="SAM" id="SignalP"/>
    </source>
</evidence>
<feature type="region of interest" description="Disordered" evidence="2">
    <location>
        <begin position="139"/>
        <end position="160"/>
    </location>
</feature>
<dbReference type="WBParaSite" id="PDA_v2.g18100.t1">
    <property type="protein sequence ID" value="PDA_v2.g18100.t1"/>
    <property type="gene ID" value="PDA_v2.g18100"/>
</dbReference>
<dbReference type="AlphaFoldDB" id="A0A914PIB1"/>
<feature type="signal peptide" evidence="3">
    <location>
        <begin position="1"/>
        <end position="23"/>
    </location>
</feature>
<reference evidence="5" key="1">
    <citation type="submission" date="2022-11" db="UniProtKB">
        <authorList>
            <consortium name="WormBaseParasite"/>
        </authorList>
    </citation>
    <scope>IDENTIFICATION</scope>
</reference>
<feature type="chain" id="PRO_5038126070" evidence="3">
    <location>
        <begin position="24"/>
        <end position="160"/>
    </location>
</feature>
<dbReference type="Proteomes" id="UP000887578">
    <property type="component" value="Unplaced"/>
</dbReference>
<feature type="coiled-coil region" evidence="1">
    <location>
        <begin position="58"/>
        <end position="114"/>
    </location>
</feature>
<keyword evidence="1" id="KW-0175">Coiled coil</keyword>
<proteinExistence type="predicted"/>
<keyword evidence="4" id="KW-1185">Reference proteome</keyword>
<evidence type="ECO:0000313" key="4">
    <source>
        <dbReference type="Proteomes" id="UP000887578"/>
    </source>
</evidence>
<evidence type="ECO:0000256" key="1">
    <source>
        <dbReference type="SAM" id="Coils"/>
    </source>
</evidence>
<sequence>MSSFKNFILIAVIATFAISQISADHPKNIVKRSNNNGASLSNDKYQSVLKIYTEEGPLEEKNRKADEVARNFSDSEKKVVDAIKKFFGRRAEAIAKLDNETKSILKEIKQLRQQQKVLFEKIKSEDKNAANFLLFGHAPQNLNSRSSSSSPSRSSSQDFS</sequence>
<accession>A0A914PIB1</accession>
<feature type="compositionally biased region" description="Low complexity" evidence="2">
    <location>
        <begin position="144"/>
        <end position="160"/>
    </location>
</feature>